<dbReference type="Pfam" id="PF00528">
    <property type="entry name" value="BPD_transp_1"/>
    <property type="match status" value="1"/>
</dbReference>
<dbReference type="PROSITE" id="PS50928">
    <property type="entry name" value="ABC_TM1"/>
    <property type="match status" value="1"/>
</dbReference>
<keyword evidence="3" id="KW-1003">Cell membrane</keyword>
<sequence length="329" mass="33824">MAGVLKTAPAGNGAPAGAAAGIVRPVLLRAGGAAAVLWGAATATFVLLRAMPGGTADVLLARSTVSPEIRARLIADYRLDDGLGTQYLAYLGRLARGDFGDSHVLRRPVTEVLAAQVPHTFALLGTTIAVTIGASLLLAVVSARAGRLVRGAFAAVEALLVAVPPFWLGLVLLTAFSFTLPLFPAVGSSAPSGLVLPTLALAAGPVALVTGVLREGMLRALEEPFVLTARTRGIGETAVHVRHVLRHALLPAAGVLGWVGGTLLGGAVIIEIVFSRQGVGRLVLSSVQNKDLPVVVAVVLLSALVFVLFSVLVDVLTWLADPRTRQEAP</sequence>
<feature type="transmembrane region" description="Helical" evidence="7">
    <location>
        <begin position="294"/>
        <end position="320"/>
    </location>
</feature>
<keyword evidence="2 7" id="KW-0813">Transport</keyword>
<keyword evidence="6 7" id="KW-0472">Membrane</keyword>
<organism evidence="9 10">
    <name type="scientific">Actinocorallia herbida</name>
    <dbReference type="NCBI Taxonomy" id="58109"/>
    <lineage>
        <taxon>Bacteria</taxon>
        <taxon>Bacillati</taxon>
        <taxon>Actinomycetota</taxon>
        <taxon>Actinomycetes</taxon>
        <taxon>Streptosporangiales</taxon>
        <taxon>Thermomonosporaceae</taxon>
        <taxon>Actinocorallia</taxon>
    </lineage>
</organism>
<evidence type="ECO:0000256" key="1">
    <source>
        <dbReference type="ARBA" id="ARBA00004651"/>
    </source>
</evidence>
<proteinExistence type="inferred from homology"/>
<evidence type="ECO:0000256" key="7">
    <source>
        <dbReference type="RuleBase" id="RU363032"/>
    </source>
</evidence>
<accession>A0A3N1CWE9</accession>
<dbReference type="Proteomes" id="UP000272400">
    <property type="component" value="Unassembled WGS sequence"/>
</dbReference>
<feature type="transmembrane region" description="Helical" evidence="7">
    <location>
        <begin position="194"/>
        <end position="213"/>
    </location>
</feature>
<evidence type="ECO:0000313" key="9">
    <source>
        <dbReference type="EMBL" id="ROO85594.1"/>
    </source>
</evidence>
<evidence type="ECO:0000256" key="2">
    <source>
        <dbReference type="ARBA" id="ARBA00022448"/>
    </source>
</evidence>
<feature type="transmembrane region" description="Helical" evidence="7">
    <location>
        <begin position="26"/>
        <end position="48"/>
    </location>
</feature>
<gene>
    <name evidence="9" type="ORF">EDD29_3140</name>
</gene>
<evidence type="ECO:0000256" key="6">
    <source>
        <dbReference type="ARBA" id="ARBA00023136"/>
    </source>
</evidence>
<dbReference type="GO" id="GO:0005886">
    <property type="term" value="C:plasma membrane"/>
    <property type="evidence" value="ECO:0007669"/>
    <property type="project" value="UniProtKB-SubCell"/>
</dbReference>
<reference evidence="9 10" key="1">
    <citation type="submission" date="2018-11" db="EMBL/GenBank/DDBJ databases">
        <title>Sequencing the genomes of 1000 actinobacteria strains.</title>
        <authorList>
            <person name="Klenk H.-P."/>
        </authorList>
    </citation>
    <scope>NUCLEOTIDE SEQUENCE [LARGE SCALE GENOMIC DNA]</scope>
    <source>
        <strain evidence="9 10">DSM 44254</strain>
    </source>
</reference>
<protein>
    <submittedName>
        <fullName evidence="9">Peptide/nickel transport system permease protein</fullName>
    </submittedName>
</protein>
<comment type="similarity">
    <text evidence="7">Belongs to the binding-protein-dependent transport system permease family.</text>
</comment>
<evidence type="ECO:0000256" key="4">
    <source>
        <dbReference type="ARBA" id="ARBA00022692"/>
    </source>
</evidence>
<feature type="transmembrane region" description="Helical" evidence="7">
    <location>
        <begin position="249"/>
        <end position="274"/>
    </location>
</feature>
<dbReference type="InterPro" id="IPR000515">
    <property type="entry name" value="MetI-like"/>
</dbReference>
<comment type="caution">
    <text evidence="9">The sequence shown here is derived from an EMBL/GenBank/DDBJ whole genome shotgun (WGS) entry which is preliminary data.</text>
</comment>
<evidence type="ECO:0000313" key="10">
    <source>
        <dbReference type="Proteomes" id="UP000272400"/>
    </source>
</evidence>
<feature type="transmembrane region" description="Helical" evidence="7">
    <location>
        <begin position="153"/>
        <end position="182"/>
    </location>
</feature>
<feature type="transmembrane region" description="Helical" evidence="7">
    <location>
        <begin position="121"/>
        <end position="141"/>
    </location>
</feature>
<dbReference type="RefSeq" id="WP_123665081.1">
    <property type="nucleotide sequence ID" value="NZ_RJKE01000001.1"/>
</dbReference>
<dbReference type="CDD" id="cd06261">
    <property type="entry name" value="TM_PBP2"/>
    <property type="match status" value="1"/>
</dbReference>
<dbReference type="InterPro" id="IPR035906">
    <property type="entry name" value="MetI-like_sf"/>
</dbReference>
<dbReference type="GO" id="GO:0071916">
    <property type="term" value="F:dipeptide transmembrane transporter activity"/>
    <property type="evidence" value="ECO:0007669"/>
    <property type="project" value="TreeGrafter"/>
</dbReference>
<name>A0A3N1CWE9_9ACTN</name>
<dbReference type="EMBL" id="RJKE01000001">
    <property type="protein sequence ID" value="ROO85594.1"/>
    <property type="molecule type" value="Genomic_DNA"/>
</dbReference>
<dbReference type="SUPFAM" id="SSF161098">
    <property type="entry name" value="MetI-like"/>
    <property type="match status" value="1"/>
</dbReference>
<keyword evidence="10" id="KW-1185">Reference proteome</keyword>
<dbReference type="PANTHER" id="PTHR43163">
    <property type="entry name" value="DIPEPTIDE TRANSPORT SYSTEM PERMEASE PROTEIN DPPB-RELATED"/>
    <property type="match status" value="1"/>
</dbReference>
<keyword evidence="5 7" id="KW-1133">Transmembrane helix</keyword>
<dbReference type="PANTHER" id="PTHR43163:SF6">
    <property type="entry name" value="DIPEPTIDE TRANSPORT SYSTEM PERMEASE PROTEIN DPPB-RELATED"/>
    <property type="match status" value="1"/>
</dbReference>
<evidence type="ECO:0000259" key="8">
    <source>
        <dbReference type="PROSITE" id="PS50928"/>
    </source>
</evidence>
<evidence type="ECO:0000256" key="5">
    <source>
        <dbReference type="ARBA" id="ARBA00022989"/>
    </source>
</evidence>
<dbReference type="OrthoDB" id="9778910at2"/>
<keyword evidence="4 7" id="KW-0812">Transmembrane</keyword>
<comment type="subcellular location">
    <subcellularLocation>
        <location evidence="1 7">Cell membrane</location>
        <topology evidence="1 7">Multi-pass membrane protein</topology>
    </subcellularLocation>
</comment>
<feature type="domain" description="ABC transmembrane type-1" evidence="8">
    <location>
        <begin position="117"/>
        <end position="317"/>
    </location>
</feature>
<dbReference type="AlphaFoldDB" id="A0A3N1CWE9"/>
<dbReference type="Gene3D" id="1.10.3720.10">
    <property type="entry name" value="MetI-like"/>
    <property type="match status" value="1"/>
</dbReference>
<evidence type="ECO:0000256" key="3">
    <source>
        <dbReference type="ARBA" id="ARBA00022475"/>
    </source>
</evidence>